<dbReference type="PANTHER" id="PTHR33308">
    <property type="entry name" value="PEPTIDOGLYCAN HYDROLASE FLGJ"/>
    <property type="match status" value="1"/>
</dbReference>
<evidence type="ECO:0000313" key="4">
    <source>
        <dbReference type="Proteomes" id="UP000295718"/>
    </source>
</evidence>
<dbReference type="SMART" id="SM00047">
    <property type="entry name" value="LYZ2"/>
    <property type="match status" value="1"/>
</dbReference>
<dbReference type="AlphaFoldDB" id="A0A4R1R510"/>
<dbReference type="Gene3D" id="4.10.80.30">
    <property type="entry name" value="DNA polymerase, domain 6"/>
    <property type="match status" value="1"/>
</dbReference>
<dbReference type="GO" id="GO:0004040">
    <property type="term" value="F:amidase activity"/>
    <property type="evidence" value="ECO:0007669"/>
    <property type="project" value="InterPro"/>
</dbReference>
<comment type="caution">
    <text evidence="3">The sequence shown here is derived from an EMBL/GenBank/DDBJ whole genome shotgun (WGS) entry which is preliminary data.</text>
</comment>
<dbReference type="Gene3D" id="1.10.530.10">
    <property type="match status" value="1"/>
</dbReference>
<dbReference type="RefSeq" id="WP_035315096.1">
    <property type="nucleotide sequence ID" value="NZ_JPNB01000001.1"/>
</dbReference>
<dbReference type="InterPro" id="IPR051056">
    <property type="entry name" value="Glycosyl_Hydrolase_73"/>
</dbReference>
<feature type="domain" description="Mannosyl-glycoprotein endo-beta-N-acetylglucosamidase-like" evidence="2">
    <location>
        <begin position="3"/>
        <end position="153"/>
    </location>
</feature>
<dbReference type="InterPro" id="IPR002901">
    <property type="entry name" value="MGlyc_endo_b_GlcNAc-like_dom"/>
</dbReference>
<name>A0A4R1R510_9FIRM</name>
<dbReference type="PANTHER" id="PTHR33308:SF9">
    <property type="entry name" value="PEPTIDOGLYCAN HYDROLASE FLGJ"/>
    <property type="match status" value="1"/>
</dbReference>
<dbReference type="Pfam" id="PF01832">
    <property type="entry name" value="Glucosaminidase"/>
    <property type="match status" value="1"/>
</dbReference>
<dbReference type="EMBL" id="SLUO01000002">
    <property type="protein sequence ID" value="TCL60584.1"/>
    <property type="molecule type" value="Genomic_DNA"/>
</dbReference>
<protein>
    <submittedName>
        <fullName evidence="3">Flagellum-specific peptidoglycan hydrolase FlgJ</fullName>
    </submittedName>
</protein>
<reference evidence="3 4" key="1">
    <citation type="submission" date="2019-03" db="EMBL/GenBank/DDBJ databases">
        <title>Genomic Encyclopedia of Type Strains, Phase IV (KMG-IV): sequencing the most valuable type-strain genomes for metagenomic binning, comparative biology and taxonomic classification.</title>
        <authorList>
            <person name="Goeker M."/>
        </authorList>
    </citation>
    <scope>NUCLEOTIDE SEQUENCE [LARGE SCALE GENOMIC DNA]</scope>
    <source>
        <strain evidence="3 4">DSM 100556</strain>
    </source>
</reference>
<evidence type="ECO:0000259" key="2">
    <source>
        <dbReference type="SMART" id="SM00047"/>
    </source>
</evidence>
<keyword evidence="4" id="KW-1185">Reference proteome</keyword>
<gene>
    <name evidence="3" type="ORF">EDD76_102282</name>
</gene>
<dbReference type="Proteomes" id="UP000295718">
    <property type="component" value="Unassembled WGS sequence"/>
</dbReference>
<evidence type="ECO:0000256" key="1">
    <source>
        <dbReference type="ARBA" id="ARBA00022801"/>
    </source>
</evidence>
<proteinExistence type="predicted"/>
<dbReference type="STRING" id="1469948.GCA_000732725_00318"/>
<accession>A0A4R1R510</accession>
<sequence>MTDEQKKFIEQIGNAAVSYYKTYGILPSLTIAQAILESAWGKSGLSRDCYNYFGMKWTKNCGCDYKEYYTKEQNADGSYVTITAKFRRYANTEEGIRGYYLFLSGYKRYSNLKGVTDSSLACDLIRQDGWATSLSYATNLKNLIKNYNLTQYDVKVIGQVVAVSNEVFAYTTGNYRVTASALRVRTGPGTSFEQKKFEEMTVVARNVNRKKKTTGLAFYVKDIIFTAQTIEKISQKEYWAKTPSGYVCLQNGNGVYVQKR</sequence>
<evidence type="ECO:0000313" key="3">
    <source>
        <dbReference type="EMBL" id="TCL60584.1"/>
    </source>
</evidence>
<organism evidence="3 4">
    <name type="scientific">Kineothrix alysoides</name>
    <dbReference type="NCBI Taxonomy" id="1469948"/>
    <lineage>
        <taxon>Bacteria</taxon>
        <taxon>Bacillati</taxon>
        <taxon>Bacillota</taxon>
        <taxon>Clostridia</taxon>
        <taxon>Lachnospirales</taxon>
        <taxon>Lachnospiraceae</taxon>
        <taxon>Kineothrix</taxon>
    </lineage>
</organism>
<keyword evidence="1 3" id="KW-0378">Hydrolase</keyword>
<dbReference type="OrthoDB" id="1851050at2"/>